<dbReference type="AlphaFoldDB" id="A0A246R6S9"/>
<dbReference type="Proteomes" id="UP000197174">
    <property type="component" value="Unassembled WGS sequence"/>
</dbReference>
<reference evidence="5 6" key="1">
    <citation type="submission" date="2017-03" db="EMBL/GenBank/DDBJ databases">
        <title>Whole genome sequence of Micromonospora wenchangensis, isolated from mangrove soil.</title>
        <authorList>
            <person name="Yang H."/>
        </authorList>
    </citation>
    <scope>NUCLEOTIDE SEQUENCE [LARGE SCALE GENOMIC DNA]</scope>
    <source>
        <strain evidence="5 6">CCTCC AA 2012002</strain>
    </source>
</reference>
<dbReference type="PANTHER" id="PTHR43775">
    <property type="entry name" value="FATTY ACID SYNTHASE"/>
    <property type="match status" value="1"/>
</dbReference>
<feature type="non-terminal residue" evidence="5">
    <location>
        <position position="268"/>
    </location>
</feature>
<dbReference type="InterPro" id="IPR015083">
    <property type="entry name" value="NorB/c/GfsB-D-like_docking"/>
</dbReference>
<dbReference type="CDD" id="cd00833">
    <property type="entry name" value="PKS"/>
    <property type="match status" value="1"/>
</dbReference>
<dbReference type="PROSITE" id="PS52004">
    <property type="entry name" value="KS3_2"/>
    <property type="match status" value="1"/>
</dbReference>
<dbReference type="InterPro" id="IPR020841">
    <property type="entry name" value="PKS_Beta-ketoAc_synthase_dom"/>
</dbReference>
<dbReference type="InterPro" id="IPR014030">
    <property type="entry name" value="Ketoacyl_synth_N"/>
</dbReference>
<dbReference type="PANTHER" id="PTHR43775:SF51">
    <property type="entry name" value="INACTIVE PHENOLPHTHIOCEROL SYNTHESIS POLYKETIDE SYNTHASE TYPE I PKS1-RELATED"/>
    <property type="match status" value="1"/>
</dbReference>
<organism evidence="5 6">
    <name type="scientific">Micromonospora wenchangensis</name>
    <dbReference type="NCBI Taxonomy" id="1185415"/>
    <lineage>
        <taxon>Bacteria</taxon>
        <taxon>Bacillati</taxon>
        <taxon>Actinomycetota</taxon>
        <taxon>Actinomycetes</taxon>
        <taxon>Micromonosporales</taxon>
        <taxon>Micromonosporaceae</taxon>
        <taxon>Micromonospora</taxon>
    </lineage>
</organism>
<comment type="caution">
    <text evidence="5">The sequence shown here is derived from an EMBL/GenBank/DDBJ whole genome shotgun (WGS) entry which is preliminary data.</text>
</comment>
<protein>
    <submittedName>
        <fullName evidence="5">Polyketide synthase</fullName>
    </submittedName>
</protein>
<dbReference type="SMART" id="SM00825">
    <property type="entry name" value="PKS_KS"/>
    <property type="match status" value="1"/>
</dbReference>
<proteinExistence type="predicted"/>
<evidence type="ECO:0000256" key="1">
    <source>
        <dbReference type="ARBA" id="ARBA00001957"/>
    </source>
</evidence>
<dbReference type="GO" id="GO:0004312">
    <property type="term" value="F:fatty acid synthase activity"/>
    <property type="evidence" value="ECO:0007669"/>
    <property type="project" value="TreeGrafter"/>
</dbReference>
<accession>A0A246R6S9</accession>
<evidence type="ECO:0000313" key="6">
    <source>
        <dbReference type="Proteomes" id="UP000197174"/>
    </source>
</evidence>
<dbReference type="Pfam" id="PF00109">
    <property type="entry name" value="ketoacyl-synt"/>
    <property type="match status" value="1"/>
</dbReference>
<dbReference type="InterPro" id="IPR050091">
    <property type="entry name" value="PKS_NRPS_Biosynth_Enz"/>
</dbReference>
<dbReference type="Gene3D" id="3.40.47.10">
    <property type="match status" value="1"/>
</dbReference>
<evidence type="ECO:0000256" key="3">
    <source>
        <dbReference type="ARBA" id="ARBA00023268"/>
    </source>
</evidence>
<dbReference type="SUPFAM" id="SSF53901">
    <property type="entry name" value="Thiolase-like"/>
    <property type="match status" value="1"/>
</dbReference>
<keyword evidence="6" id="KW-1185">Reference proteome</keyword>
<dbReference type="InterPro" id="IPR016039">
    <property type="entry name" value="Thiolase-like"/>
</dbReference>
<evidence type="ECO:0000256" key="2">
    <source>
        <dbReference type="ARBA" id="ARBA00022679"/>
    </source>
</evidence>
<dbReference type="EMBL" id="MZMV01000120">
    <property type="protein sequence ID" value="OWU96457.1"/>
    <property type="molecule type" value="Genomic_DNA"/>
</dbReference>
<dbReference type="GO" id="GO:0006633">
    <property type="term" value="P:fatty acid biosynthetic process"/>
    <property type="evidence" value="ECO:0007669"/>
    <property type="project" value="InterPro"/>
</dbReference>
<feature type="domain" description="Ketosynthase family 3 (KS3)" evidence="4">
    <location>
        <begin position="33"/>
        <end position="268"/>
    </location>
</feature>
<name>A0A246R6S9_9ACTN</name>
<evidence type="ECO:0000259" key="4">
    <source>
        <dbReference type="PROSITE" id="PS52004"/>
    </source>
</evidence>
<dbReference type="GO" id="GO:0004315">
    <property type="term" value="F:3-oxoacyl-[acyl-carrier-protein] synthase activity"/>
    <property type="evidence" value="ECO:0007669"/>
    <property type="project" value="InterPro"/>
</dbReference>
<dbReference type="PROSITE" id="PS00606">
    <property type="entry name" value="KS3_1"/>
    <property type="match status" value="1"/>
</dbReference>
<comment type="cofactor">
    <cofactor evidence="1">
        <name>pantetheine 4'-phosphate</name>
        <dbReference type="ChEBI" id="CHEBI:47942"/>
    </cofactor>
</comment>
<dbReference type="RefSeq" id="WP_211291728.1">
    <property type="nucleotide sequence ID" value="NZ_MZMV01000120.1"/>
</dbReference>
<dbReference type="InterPro" id="IPR018201">
    <property type="entry name" value="Ketoacyl_synth_AS"/>
</dbReference>
<sequence length="268" mass="28317">MSNEEKTVEYLKRLTADLQRARRQLRDAEEREREPIAIIGMACRFPGGVGSPDELWQLLDSGTDAVTEFPTDRGWDLDALYDPDPERIGTSTTRHGAFLTGAGDFDADFFGVSPREAVAMDPQQRLLLETSWEVFEDAGVRVDTLRGSATGVFVGSNTQDYVAVATAAGGELEGHLGTGTAASVLSGRIAYTYGFQGPAVTVDTACSSSLVALHLAVQALRAGECTLALAAGVTVMSTPGAFLEFSRQRGLAVDGRCKAFAGGADGTG</sequence>
<dbReference type="Pfam" id="PF08990">
    <property type="entry name" value="Docking"/>
    <property type="match status" value="1"/>
</dbReference>
<evidence type="ECO:0000313" key="5">
    <source>
        <dbReference type="EMBL" id="OWU96457.1"/>
    </source>
</evidence>
<keyword evidence="3" id="KW-0511">Multifunctional enzyme</keyword>
<keyword evidence="2" id="KW-0808">Transferase</keyword>
<gene>
    <name evidence="5" type="ORF">B5D80_32355</name>
</gene>